<feature type="non-terminal residue" evidence="1">
    <location>
        <position position="1"/>
    </location>
</feature>
<organism evidence="1">
    <name type="scientific">marine metagenome</name>
    <dbReference type="NCBI Taxonomy" id="408172"/>
    <lineage>
        <taxon>unclassified sequences</taxon>
        <taxon>metagenomes</taxon>
        <taxon>ecological metagenomes</taxon>
    </lineage>
</organism>
<accession>A0A382AL00</accession>
<sequence length="61" mass="6981">DQIFLKRGGVTDEQILLRRRALATDSEYRIRIGFTYAFGSIYNNVVNSRFDGASGGFIRMF</sequence>
<dbReference type="AlphaFoldDB" id="A0A382AL00"/>
<dbReference type="EMBL" id="UINC01025751">
    <property type="protein sequence ID" value="SVB01921.1"/>
    <property type="molecule type" value="Genomic_DNA"/>
</dbReference>
<reference evidence="1" key="1">
    <citation type="submission" date="2018-05" db="EMBL/GenBank/DDBJ databases">
        <authorList>
            <person name="Lanie J.A."/>
            <person name="Ng W.-L."/>
            <person name="Kazmierczak K.M."/>
            <person name="Andrzejewski T.M."/>
            <person name="Davidsen T.M."/>
            <person name="Wayne K.J."/>
            <person name="Tettelin H."/>
            <person name="Glass J.I."/>
            <person name="Rusch D."/>
            <person name="Podicherti R."/>
            <person name="Tsui H.-C.T."/>
            <person name="Winkler M.E."/>
        </authorList>
    </citation>
    <scope>NUCLEOTIDE SEQUENCE</scope>
</reference>
<evidence type="ECO:0000313" key="1">
    <source>
        <dbReference type="EMBL" id="SVB01921.1"/>
    </source>
</evidence>
<proteinExistence type="predicted"/>
<protein>
    <submittedName>
        <fullName evidence="1">Uncharacterized protein</fullName>
    </submittedName>
</protein>
<name>A0A382AL00_9ZZZZ</name>
<gene>
    <name evidence="1" type="ORF">METZ01_LOCUS154775</name>
</gene>